<keyword evidence="3" id="KW-0436">Ligase</keyword>
<dbReference type="SUPFAM" id="SSF56801">
    <property type="entry name" value="Acetyl-CoA synthetase-like"/>
    <property type="match status" value="1"/>
</dbReference>
<feature type="domain" description="AMP-dependent synthetase/ligase" evidence="6">
    <location>
        <begin position="30"/>
        <end position="232"/>
    </location>
</feature>
<comment type="similarity">
    <text evidence="2">Belongs to the ATP-dependent AMP-binding enzyme family.</text>
</comment>
<keyword evidence="8" id="KW-1185">Reference proteome</keyword>
<dbReference type="PANTHER" id="PTHR24096:SF149">
    <property type="entry name" value="AMP-BINDING DOMAIN-CONTAINING PROTEIN-RELATED"/>
    <property type="match status" value="1"/>
</dbReference>
<sequence>MVEPKVFKSHLTVEFDENDVSLGDFILRSLDKFSDTELFVDCASGRKWTGAAMSQQVRRLATRLIVELDMRPGDISCISYDHCDRTVALALAIICAGGTVSCAYPHDPYPELLYLARKTRPAFLFCARDRSHWGSQLHNDLGNAHSLKAIVSMDNGELDIDFETLWIQETNSPEPTREMPQLPLAPYASINEMLAFMSLSSGTTGLPKVIASTHANCLATSKQMSVSRRDRAREVPGDTDQAASQTITLSCSATLD</sequence>
<evidence type="ECO:0000313" key="7">
    <source>
        <dbReference type="EMBL" id="KAG9510613.1"/>
    </source>
</evidence>
<feature type="compositionally biased region" description="Basic and acidic residues" evidence="5">
    <location>
        <begin position="227"/>
        <end position="236"/>
    </location>
</feature>
<proteinExistence type="inferred from homology"/>
<evidence type="ECO:0000313" key="8">
    <source>
        <dbReference type="Proteomes" id="UP000825002"/>
    </source>
</evidence>
<dbReference type="Proteomes" id="UP000825002">
    <property type="component" value="Unassembled WGS sequence"/>
</dbReference>
<evidence type="ECO:0000256" key="1">
    <source>
        <dbReference type="ARBA" id="ARBA00004275"/>
    </source>
</evidence>
<dbReference type="InterPro" id="IPR020845">
    <property type="entry name" value="AMP-binding_CS"/>
</dbReference>
<organism evidence="7 8">
    <name type="scientific">Fragariocoptes setiger</name>
    <dbReference type="NCBI Taxonomy" id="1670756"/>
    <lineage>
        <taxon>Eukaryota</taxon>
        <taxon>Metazoa</taxon>
        <taxon>Ecdysozoa</taxon>
        <taxon>Arthropoda</taxon>
        <taxon>Chelicerata</taxon>
        <taxon>Arachnida</taxon>
        <taxon>Acari</taxon>
        <taxon>Acariformes</taxon>
        <taxon>Trombidiformes</taxon>
        <taxon>Prostigmata</taxon>
        <taxon>Eupodina</taxon>
        <taxon>Eriophyoidea</taxon>
        <taxon>Phytoptidae</taxon>
        <taxon>Fragariocoptes</taxon>
    </lineage>
</organism>
<name>A0ABQ7SB31_9ACAR</name>
<keyword evidence="4" id="KW-0576">Peroxisome</keyword>
<dbReference type="PROSITE" id="PS00455">
    <property type="entry name" value="AMP_BINDING"/>
    <property type="match status" value="1"/>
</dbReference>
<accession>A0ABQ7SB31</accession>
<comment type="subcellular location">
    <subcellularLocation>
        <location evidence="1">Peroxisome</location>
    </subcellularLocation>
</comment>
<evidence type="ECO:0000256" key="4">
    <source>
        <dbReference type="ARBA" id="ARBA00023140"/>
    </source>
</evidence>
<feature type="non-terminal residue" evidence="7">
    <location>
        <position position="256"/>
    </location>
</feature>
<evidence type="ECO:0000256" key="3">
    <source>
        <dbReference type="ARBA" id="ARBA00022598"/>
    </source>
</evidence>
<dbReference type="InterPro" id="IPR000873">
    <property type="entry name" value="AMP-dep_synth/lig_dom"/>
</dbReference>
<dbReference type="PANTHER" id="PTHR24096">
    <property type="entry name" value="LONG-CHAIN-FATTY-ACID--COA LIGASE"/>
    <property type="match status" value="1"/>
</dbReference>
<protein>
    <recommendedName>
        <fullName evidence="6">AMP-dependent synthetase/ligase domain-containing protein</fullName>
    </recommendedName>
</protein>
<dbReference type="InterPro" id="IPR042099">
    <property type="entry name" value="ANL_N_sf"/>
</dbReference>
<dbReference type="Gene3D" id="3.40.50.12780">
    <property type="entry name" value="N-terminal domain of ligase-like"/>
    <property type="match status" value="1"/>
</dbReference>
<dbReference type="Pfam" id="PF00501">
    <property type="entry name" value="AMP-binding"/>
    <property type="match status" value="1"/>
</dbReference>
<feature type="region of interest" description="Disordered" evidence="5">
    <location>
        <begin position="224"/>
        <end position="243"/>
    </location>
</feature>
<evidence type="ECO:0000256" key="2">
    <source>
        <dbReference type="ARBA" id="ARBA00006432"/>
    </source>
</evidence>
<dbReference type="EMBL" id="JAIFTH010000111">
    <property type="protein sequence ID" value="KAG9510613.1"/>
    <property type="molecule type" value="Genomic_DNA"/>
</dbReference>
<comment type="caution">
    <text evidence="7">The sequence shown here is derived from an EMBL/GenBank/DDBJ whole genome shotgun (WGS) entry which is preliminary data.</text>
</comment>
<gene>
    <name evidence="7" type="ORF">GZH46_00835</name>
</gene>
<reference evidence="7 8" key="1">
    <citation type="submission" date="2020-10" db="EMBL/GenBank/DDBJ databases">
        <authorList>
            <person name="Klimov P.B."/>
            <person name="Dyachkov S.M."/>
            <person name="Chetverikov P.E."/>
        </authorList>
    </citation>
    <scope>NUCLEOTIDE SEQUENCE [LARGE SCALE GENOMIC DNA]</scope>
    <source>
        <strain evidence="7">BMOC 18-1129-001#AD2665</strain>
        <tissue evidence="7">Entire mites</tissue>
    </source>
</reference>
<evidence type="ECO:0000259" key="6">
    <source>
        <dbReference type="Pfam" id="PF00501"/>
    </source>
</evidence>
<evidence type="ECO:0000256" key="5">
    <source>
        <dbReference type="SAM" id="MobiDB-lite"/>
    </source>
</evidence>